<sequence>MAYKHIKDLRVDRDIRQRELAQLLGMAQNTYSQYETGTIALTAEVLCKLADFYGTSVDYLLDRTDDPAPPPSRERREHHKL</sequence>
<accession>A0A1C6GZN3</accession>
<gene>
    <name evidence="4" type="ORF">SAMEA3545359_00609</name>
</gene>
<name>A0A1C6GZN3_9FIRM</name>
<dbReference type="SUPFAM" id="SSF47413">
    <property type="entry name" value="lambda repressor-like DNA-binding domains"/>
    <property type="match status" value="1"/>
</dbReference>
<dbReference type="AlphaFoldDB" id="A0A1C6GZN3"/>
<dbReference type="EMBL" id="FMHG01000001">
    <property type="protein sequence ID" value="SCJ50575.1"/>
    <property type="molecule type" value="Genomic_DNA"/>
</dbReference>
<keyword evidence="1" id="KW-0238">DNA-binding</keyword>
<dbReference type="SMART" id="SM00530">
    <property type="entry name" value="HTH_XRE"/>
    <property type="match status" value="1"/>
</dbReference>
<dbReference type="Gene3D" id="1.10.260.40">
    <property type="entry name" value="lambda repressor-like DNA-binding domains"/>
    <property type="match status" value="1"/>
</dbReference>
<feature type="region of interest" description="Disordered" evidence="2">
    <location>
        <begin position="62"/>
        <end position="81"/>
    </location>
</feature>
<feature type="domain" description="HTH cro/C1-type" evidence="3">
    <location>
        <begin position="6"/>
        <end position="60"/>
    </location>
</feature>
<reference evidence="4" key="1">
    <citation type="submission" date="2015-09" db="EMBL/GenBank/DDBJ databases">
        <authorList>
            <consortium name="Pathogen Informatics"/>
        </authorList>
    </citation>
    <scope>NUCLEOTIDE SEQUENCE</scope>
    <source>
        <strain evidence="4">2789STDY5834896</strain>
    </source>
</reference>
<dbReference type="CDD" id="cd00093">
    <property type="entry name" value="HTH_XRE"/>
    <property type="match status" value="1"/>
</dbReference>
<evidence type="ECO:0000256" key="1">
    <source>
        <dbReference type="ARBA" id="ARBA00023125"/>
    </source>
</evidence>
<evidence type="ECO:0000259" key="3">
    <source>
        <dbReference type="PROSITE" id="PS50943"/>
    </source>
</evidence>
<evidence type="ECO:0000313" key="4">
    <source>
        <dbReference type="EMBL" id="SCJ50575.1"/>
    </source>
</evidence>
<proteinExistence type="predicted"/>
<dbReference type="InterPro" id="IPR010982">
    <property type="entry name" value="Lambda_DNA-bd_dom_sf"/>
</dbReference>
<organism evidence="4">
    <name type="scientific">uncultured Anaerotruncus sp</name>
    <dbReference type="NCBI Taxonomy" id="905011"/>
    <lineage>
        <taxon>Bacteria</taxon>
        <taxon>Bacillati</taxon>
        <taxon>Bacillota</taxon>
        <taxon>Clostridia</taxon>
        <taxon>Eubacteriales</taxon>
        <taxon>Oscillospiraceae</taxon>
        <taxon>Anaerotruncus</taxon>
        <taxon>environmental samples</taxon>
    </lineage>
</organism>
<dbReference type="InterPro" id="IPR001387">
    <property type="entry name" value="Cro/C1-type_HTH"/>
</dbReference>
<dbReference type="PROSITE" id="PS50943">
    <property type="entry name" value="HTH_CROC1"/>
    <property type="match status" value="1"/>
</dbReference>
<dbReference type="PANTHER" id="PTHR46558">
    <property type="entry name" value="TRACRIPTIONAL REGULATORY PROTEIN-RELATED-RELATED"/>
    <property type="match status" value="1"/>
</dbReference>
<dbReference type="Pfam" id="PF01381">
    <property type="entry name" value="HTH_3"/>
    <property type="match status" value="1"/>
</dbReference>
<dbReference type="GO" id="GO:0003677">
    <property type="term" value="F:DNA binding"/>
    <property type="evidence" value="ECO:0007669"/>
    <property type="project" value="UniProtKB-KW"/>
</dbReference>
<protein>
    <submittedName>
        <fullName evidence="4">Putative zinc finger/helix-turn-helix protein, YgiT family</fullName>
    </submittedName>
</protein>
<dbReference type="PANTHER" id="PTHR46558:SF11">
    <property type="entry name" value="HTH-TYPE TRANSCRIPTIONAL REGULATOR XRE"/>
    <property type="match status" value="1"/>
</dbReference>
<evidence type="ECO:0000256" key="2">
    <source>
        <dbReference type="SAM" id="MobiDB-lite"/>
    </source>
</evidence>